<evidence type="ECO:0000259" key="1">
    <source>
        <dbReference type="Pfam" id="PF00005"/>
    </source>
</evidence>
<accession>A0ABT2D9Y7</accession>
<gene>
    <name evidence="2" type="ORF">NX774_09250</name>
</gene>
<dbReference type="PANTHER" id="PTHR43581:SF4">
    <property type="entry name" value="ATP_GTP PHOSPHATASE"/>
    <property type="match status" value="1"/>
</dbReference>
<dbReference type="Pfam" id="PF00005">
    <property type="entry name" value="ABC_tran"/>
    <property type="match status" value="1"/>
</dbReference>
<dbReference type="InterPro" id="IPR003439">
    <property type="entry name" value="ABC_transporter-like_ATP-bd"/>
</dbReference>
<name>A0ABT2D9Y7_9BURK</name>
<feature type="domain" description="ABC transporter" evidence="1">
    <location>
        <begin position="23"/>
        <end position="196"/>
    </location>
</feature>
<keyword evidence="3" id="KW-1185">Reference proteome</keyword>
<reference evidence="2 3" key="1">
    <citation type="submission" date="2022-08" db="EMBL/GenBank/DDBJ databases">
        <title>Reclassification of Massilia species as members of the genera Telluria, Duganella, Pseudoduganella, Mokoshia gen. nov. and Zemynaea gen. nov. using orthogonal and non-orthogonal genome-based approaches.</title>
        <authorList>
            <person name="Bowman J.P."/>
        </authorList>
    </citation>
    <scope>NUCLEOTIDE SEQUENCE [LARGE SCALE GENOMIC DNA]</scope>
    <source>
        <strain evidence="2 3">JCM 31605</strain>
    </source>
</reference>
<dbReference type="Gene3D" id="3.40.50.300">
    <property type="entry name" value="P-loop containing nucleotide triphosphate hydrolases"/>
    <property type="match status" value="1"/>
</dbReference>
<dbReference type="InterPro" id="IPR027417">
    <property type="entry name" value="P-loop_NTPase"/>
</dbReference>
<sequence>MTDLKFSDVEIGVCELRELKPINVILGRNGAGKSRLLRSIDKQLAGQEQYRVTYVTPERTGVFRRDGNVDTNMSGNPQWAAQVRRANQTSNSSFKAMSHLALRNAETAYLRKLQDVDARGKSFQTDCLGPINRMLSNVFIEQGGNDFVLRTMEGLKVEPDALSSGESETIALASEVMSFIMAVDPNKENVLLLDEPDVHQHPDLQARFGHYLLELLNSIPEAVRKRVFIYIATHSTALVCALAGSELVAVGTKEFSSNVVSFAPVSDNLKKVAPFFGHPLSLSLSNDPILILEGEDDERVWQQAARSSGGRIRVFPVLAQSVNQQSELELFCAKTLGTVYDNPKAYSLRDGDGVPGTLNAVGCVERFRLQCYAIENSLVTNECLAVLNITWAEFRELGMAWINDNPGHQNVVLLKDLLNAQDRLRNTKIKAVRQLIVGIAGSKKPWEVVVGQALASVTGKTFPPDDEFSLLSFLGDAAAVGLLQRGAPQA</sequence>
<dbReference type="PANTHER" id="PTHR43581">
    <property type="entry name" value="ATP/GTP PHOSPHATASE"/>
    <property type="match status" value="1"/>
</dbReference>
<dbReference type="RefSeq" id="WP_258821884.1">
    <property type="nucleotide sequence ID" value="NZ_JANUHB010000002.1"/>
</dbReference>
<dbReference type="Proteomes" id="UP001206126">
    <property type="component" value="Unassembled WGS sequence"/>
</dbReference>
<dbReference type="SUPFAM" id="SSF52540">
    <property type="entry name" value="P-loop containing nucleoside triphosphate hydrolases"/>
    <property type="match status" value="1"/>
</dbReference>
<dbReference type="EMBL" id="JANUHB010000002">
    <property type="protein sequence ID" value="MCS0808104.1"/>
    <property type="molecule type" value="Genomic_DNA"/>
</dbReference>
<evidence type="ECO:0000313" key="3">
    <source>
        <dbReference type="Proteomes" id="UP001206126"/>
    </source>
</evidence>
<protein>
    <submittedName>
        <fullName evidence="2">AAA family ATPase</fullName>
    </submittedName>
</protein>
<comment type="caution">
    <text evidence="2">The sequence shown here is derived from an EMBL/GenBank/DDBJ whole genome shotgun (WGS) entry which is preliminary data.</text>
</comment>
<dbReference type="InterPro" id="IPR051396">
    <property type="entry name" value="Bact_Antivir_Def_Nuclease"/>
</dbReference>
<evidence type="ECO:0000313" key="2">
    <source>
        <dbReference type="EMBL" id="MCS0808104.1"/>
    </source>
</evidence>
<organism evidence="2 3">
    <name type="scientific">Massilia agilis</name>
    <dbReference type="NCBI Taxonomy" id="1811226"/>
    <lineage>
        <taxon>Bacteria</taxon>
        <taxon>Pseudomonadati</taxon>
        <taxon>Pseudomonadota</taxon>
        <taxon>Betaproteobacteria</taxon>
        <taxon>Burkholderiales</taxon>
        <taxon>Oxalobacteraceae</taxon>
        <taxon>Telluria group</taxon>
        <taxon>Massilia</taxon>
    </lineage>
</organism>
<proteinExistence type="predicted"/>